<feature type="signal peptide" evidence="1">
    <location>
        <begin position="1"/>
        <end position="19"/>
    </location>
</feature>
<dbReference type="AlphaFoldDB" id="A0A0L0EWA4"/>
<protein>
    <submittedName>
        <fullName evidence="2">Uncharacterized protein</fullName>
    </submittedName>
</protein>
<comment type="caution">
    <text evidence="2">The sequence shown here is derived from an EMBL/GenBank/DDBJ whole genome shotgun (WGS) entry which is preliminary data.</text>
</comment>
<keyword evidence="1" id="KW-0732">Signal</keyword>
<dbReference type="EMBL" id="LFZX01000012">
    <property type="protein sequence ID" value="KNC68722.1"/>
    <property type="molecule type" value="Genomic_DNA"/>
</dbReference>
<name>A0A0L0EWA4_9GAMM</name>
<proteinExistence type="predicted"/>
<dbReference type="Proteomes" id="UP000036850">
    <property type="component" value="Unassembled WGS sequence"/>
</dbReference>
<feature type="chain" id="PRO_5005538450" evidence="1">
    <location>
        <begin position="20"/>
        <end position="106"/>
    </location>
</feature>
<accession>A0A0L0EWA4</accession>
<evidence type="ECO:0000313" key="3">
    <source>
        <dbReference type="Proteomes" id="UP000036850"/>
    </source>
</evidence>
<sequence length="106" mass="11739">MKRIIATVLMAFSSFSSMAGEWNQAGKVTKVYPKPTRNGIYFTHEHMVSGGCTRGTNLFLSADENLFKETYSLLLSAYATGQPIKIYVDGCQPTHGYPLIKEVIAQ</sequence>
<reference evidence="3" key="1">
    <citation type="submission" date="2015-07" db="EMBL/GenBank/DDBJ databases">
        <title>Draft genome sequence of a Pseudoalteromonas rubra strain, OCN096, isolated from Kaneohe Bay, Oahu, Hawaii.</title>
        <authorList>
            <person name="Beurmann S."/>
            <person name="Ushijima B."/>
            <person name="Belcaid M."/>
            <person name="Callahan S.M."/>
            <person name="Aeby G.S."/>
        </authorList>
    </citation>
    <scope>NUCLEOTIDE SEQUENCE [LARGE SCALE GENOMIC DNA]</scope>
    <source>
        <strain evidence="3">OCN096</strain>
    </source>
</reference>
<evidence type="ECO:0000256" key="1">
    <source>
        <dbReference type="SAM" id="SignalP"/>
    </source>
</evidence>
<evidence type="ECO:0000313" key="2">
    <source>
        <dbReference type="EMBL" id="KNC68722.1"/>
    </source>
</evidence>
<organism evidence="2 3">
    <name type="scientific">Pseudoalteromonas rubra</name>
    <dbReference type="NCBI Taxonomy" id="43658"/>
    <lineage>
        <taxon>Bacteria</taxon>
        <taxon>Pseudomonadati</taxon>
        <taxon>Pseudomonadota</taxon>
        <taxon>Gammaproteobacteria</taxon>
        <taxon>Alteromonadales</taxon>
        <taxon>Pseudoalteromonadaceae</taxon>
        <taxon>Pseudoalteromonas</taxon>
    </lineage>
</organism>
<dbReference type="OrthoDB" id="6299521at2"/>
<gene>
    <name evidence="2" type="ORF">AC626_02930</name>
</gene>
<dbReference type="PATRIC" id="fig|43658.6.peg.190"/>